<dbReference type="Gene3D" id="3.40.50.2300">
    <property type="match status" value="1"/>
</dbReference>
<feature type="domain" description="Histidine kinase" evidence="5">
    <location>
        <begin position="272"/>
        <end position="478"/>
    </location>
</feature>
<evidence type="ECO:0000256" key="2">
    <source>
        <dbReference type="ARBA" id="ARBA00012438"/>
    </source>
</evidence>
<dbReference type="SMART" id="SM00387">
    <property type="entry name" value="HATPase_c"/>
    <property type="match status" value="1"/>
</dbReference>
<dbReference type="SMART" id="SM00448">
    <property type="entry name" value="REC"/>
    <property type="match status" value="1"/>
</dbReference>
<evidence type="ECO:0000313" key="8">
    <source>
        <dbReference type="Proteomes" id="UP000308181"/>
    </source>
</evidence>
<gene>
    <name evidence="7" type="ORF">FA046_01150</name>
</gene>
<dbReference type="CDD" id="cd00082">
    <property type="entry name" value="HisKA"/>
    <property type="match status" value="1"/>
</dbReference>
<proteinExistence type="predicted"/>
<evidence type="ECO:0000256" key="1">
    <source>
        <dbReference type="ARBA" id="ARBA00000085"/>
    </source>
</evidence>
<dbReference type="InterPro" id="IPR005467">
    <property type="entry name" value="His_kinase_dom"/>
</dbReference>
<dbReference type="Gene3D" id="3.30.450.20">
    <property type="entry name" value="PAS domain"/>
    <property type="match status" value="1"/>
</dbReference>
<dbReference type="InterPro" id="IPR011006">
    <property type="entry name" value="CheY-like_superfamily"/>
</dbReference>
<name>A0A4U1C7E2_9SPHI</name>
<dbReference type="InterPro" id="IPR036097">
    <property type="entry name" value="HisK_dim/P_sf"/>
</dbReference>
<accession>A0A4U1C7E2</accession>
<evidence type="ECO:0000256" key="4">
    <source>
        <dbReference type="PROSITE-ProRule" id="PRU00169"/>
    </source>
</evidence>
<evidence type="ECO:0000259" key="5">
    <source>
        <dbReference type="PROSITE" id="PS50109"/>
    </source>
</evidence>
<dbReference type="PRINTS" id="PR00344">
    <property type="entry name" value="BCTRLSENSOR"/>
</dbReference>
<dbReference type="Pfam" id="PF00072">
    <property type="entry name" value="Response_reg"/>
    <property type="match status" value="1"/>
</dbReference>
<dbReference type="CDD" id="cd00156">
    <property type="entry name" value="REC"/>
    <property type="match status" value="1"/>
</dbReference>
<dbReference type="PANTHER" id="PTHR43547:SF2">
    <property type="entry name" value="HYBRID SIGNAL TRANSDUCTION HISTIDINE KINASE C"/>
    <property type="match status" value="1"/>
</dbReference>
<dbReference type="Pfam" id="PF02518">
    <property type="entry name" value="HATPase_c"/>
    <property type="match status" value="1"/>
</dbReference>
<comment type="catalytic activity">
    <reaction evidence="1">
        <text>ATP + protein L-histidine = ADP + protein N-phospho-L-histidine.</text>
        <dbReference type="EC" id="2.7.13.3"/>
    </reaction>
</comment>
<dbReference type="SUPFAM" id="SSF47384">
    <property type="entry name" value="Homodimeric domain of signal transducing histidine kinase"/>
    <property type="match status" value="1"/>
</dbReference>
<comment type="caution">
    <text evidence="7">The sequence shown here is derived from an EMBL/GenBank/DDBJ whole genome shotgun (WGS) entry which is preliminary data.</text>
</comment>
<dbReference type="Gene3D" id="1.10.287.130">
    <property type="match status" value="1"/>
</dbReference>
<dbReference type="InterPro" id="IPR003594">
    <property type="entry name" value="HATPase_dom"/>
</dbReference>
<dbReference type="PROSITE" id="PS50110">
    <property type="entry name" value="RESPONSE_REGULATORY"/>
    <property type="match status" value="1"/>
</dbReference>
<evidence type="ECO:0000256" key="3">
    <source>
        <dbReference type="ARBA" id="ARBA00022553"/>
    </source>
</evidence>
<dbReference type="InterPro" id="IPR000014">
    <property type="entry name" value="PAS"/>
</dbReference>
<dbReference type="EC" id="2.7.13.3" evidence="2"/>
<keyword evidence="3 4" id="KW-0597">Phosphoprotein</keyword>
<evidence type="ECO:0000313" key="7">
    <source>
        <dbReference type="EMBL" id="TKC00317.1"/>
    </source>
</evidence>
<evidence type="ECO:0000259" key="6">
    <source>
        <dbReference type="PROSITE" id="PS50110"/>
    </source>
</evidence>
<dbReference type="GO" id="GO:0000155">
    <property type="term" value="F:phosphorelay sensor kinase activity"/>
    <property type="evidence" value="ECO:0007669"/>
    <property type="project" value="InterPro"/>
</dbReference>
<sequence>MKPIKVLLVDDDEDDYILTRDIFNDIPQKEKYKLSWINNYEEGINAMLKSHYDVYLVDYRLGKYTGLDLLHEAIKSNVDEPIIILTGKGDAKVDEEALETGAADYLVKDQINPYTIERSLRYALKSKHTIKALRESENKFRIIFERSKEPFIIMDSLGGVRDINKAGLKFFQYSIDEIRNLNATSLYANKQDSLSFSELMDEKGAVNDFETDLITKDKEIKKVTISAFLQIDQHATEELYYCIIHDITDRKKEEKASVDAEKIAVTERIAKSLANEIRNPLSNINLSIEQLKLDVQSEDESVNLYIDIIQTNFERINLLITDFINSTQSLELNIQPRALNILIDESIDRIKLEIDKSRVVLNKEFNQTDLLVDVDNERIVSTFYNILSNAIGAFSKEIIINVYEQNDFAIIEIIDDGEGISVENQARIYEPFFTTKQKSLGLGLTNAQKSIINHKGNLHFESTENQGTKFVIKLPLTNQTQLWEGFDV</sequence>
<dbReference type="InterPro" id="IPR004358">
    <property type="entry name" value="Sig_transdc_His_kin-like_C"/>
</dbReference>
<dbReference type="EMBL" id="SWBP01000001">
    <property type="protein sequence ID" value="TKC00317.1"/>
    <property type="molecule type" value="Genomic_DNA"/>
</dbReference>
<dbReference type="InterPro" id="IPR003661">
    <property type="entry name" value="HisK_dim/P_dom"/>
</dbReference>
<reference evidence="7 8" key="1">
    <citation type="submission" date="2019-04" db="EMBL/GenBank/DDBJ databases">
        <title>Pedobacter sp. AR-3-17 sp. nov., isolated from Arctic soil.</title>
        <authorList>
            <person name="Dahal R.H."/>
            <person name="Kim D.-U."/>
        </authorList>
    </citation>
    <scope>NUCLEOTIDE SEQUENCE [LARGE SCALE GENOMIC DNA]</scope>
    <source>
        <strain evidence="7 8">AR-3-17</strain>
    </source>
</reference>
<dbReference type="Gene3D" id="3.30.565.10">
    <property type="entry name" value="Histidine kinase-like ATPase, C-terminal domain"/>
    <property type="match status" value="1"/>
</dbReference>
<dbReference type="SUPFAM" id="SSF52172">
    <property type="entry name" value="CheY-like"/>
    <property type="match status" value="1"/>
</dbReference>
<dbReference type="PANTHER" id="PTHR43547">
    <property type="entry name" value="TWO-COMPONENT HISTIDINE KINASE"/>
    <property type="match status" value="1"/>
</dbReference>
<dbReference type="InterPro" id="IPR036890">
    <property type="entry name" value="HATPase_C_sf"/>
</dbReference>
<dbReference type="SUPFAM" id="SSF55785">
    <property type="entry name" value="PYP-like sensor domain (PAS domain)"/>
    <property type="match status" value="1"/>
</dbReference>
<dbReference type="RefSeq" id="WP_136824528.1">
    <property type="nucleotide sequence ID" value="NZ_SWBP01000001.1"/>
</dbReference>
<dbReference type="PROSITE" id="PS50109">
    <property type="entry name" value="HIS_KIN"/>
    <property type="match status" value="1"/>
</dbReference>
<dbReference type="InterPro" id="IPR001789">
    <property type="entry name" value="Sig_transdc_resp-reg_receiver"/>
</dbReference>
<dbReference type="InterPro" id="IPR035965">
    <property type="entry name" value="PAS-like_dom_sf"/>
</dbReference>
<organism evidence="7 8">
    <name type="scientific">Pedobacter cryophilus</name>
    <dbReference type="NCBI Taxonomy" id="2571271"/>
    <lineage>
        <taxon>Bacteria</taxon>
        <taxon>Pseudomonadati</taxon>
        <taxon>Bacteroidota</taxon>
        <taxon>Sphingobacteriia</taxon>
        <taxon>Sphingobacteriales</taxon>
        <taxon>Sphingobacteriaceae</taxon>
        <taxon>Pedobacter</taxon>
    </lineage>
</organism>
<dbReference type="OrthoDB" id="1931120at2"/>
<feature type="modified residue" description="4-aspartylphosphate" evidence="4">
    <location>
        <position position="58"/>
    </location>
</feature>
<dbReference type="Pfam" id="PF13426">
    <property type="entry name" value="PAS_9"/>
    <property type="match status" value="1"/>
</dbReference>
<keyword evidence="8" id="KW-1185">Reference proteome</keyword>
<protein>
    <recommendedName>
        <fullName evidence="2">histidine kinase</fullName>
        <ecNumber evidence="2">2.7.13.3</ecNumber>
    </recommendedName>
</protein>
<dbReference type="SUPFAM" id="SSF55874">
    <property type="entry name" value="ATPase domain of HSP90 chaperone/DNA topoisomerase II/histidine kinase"/>
    <property type="match status" value="1"/>
</dbReference>
<dbReference type="AlphaFoldDB" id="A0A4U1C7E2"/>
<dbReference type="NCBIfam" id="TIGR00229">
    <property type="entry name" value="sensory_box"/>
    <property type="match status" value="1"/>
</dbReference>
<feature type="domain" description="Response regulatory" evidence="6">
    <location>
        <begin position="5"/>
        <end position="123"/>
    </location>
</feature>
<dbReference type="Proteomes" id="UP000308181">
    <property type="component" value="Unassembled WGS sequence"/>
</dbReference>